<dbReference type="EMBL" id="CP029289">
    <property type="protein sequence ID" value="AWR96001.1"/>
    <property type="molecule type" value="Genomic_DNA"/>
</dbReference>
<sequence>MINDKEKKHSIKCCYKLGDTDVDCLFKLMELNRPVTSVELADIMKFSKTTVENSLKKLIDVGLVIRIKPEEKRIGRPKFEYAIPNNLWDKIKKDLVECGRKISSAAT</sequence>
<name>A0A2U9IJ11_9CREN</name>
<proteinExistence type="predicted"/>
<reference evidence="2 3" key="1">
    <citation type="submission" date="2018-05" db="EMBL/GenBank/DDBJ databases">
        <title>Complete Genome Sequences of Extremely Thermoacidophilic, Metal-Mobilizing Type-Strain Members of the Archaeal Family Sulfolobaceae: Acidianus brierleyi DSM-1651T, Acidianus sulfidivorans DSM-18786T, Metallosphaera hakonensis DSM-7519T, and Metallosphaera prunae DSM-10039T.</title>
        <authorList>
            <person name="Counts J.A."/>
            <person name="Kelly R.M."/>
        </authorList>
    </citation>
    <scope>NUCLEOTIDE SEQUENCE [LARGE SCALE GENOMIC DNA]</scope>
    <source>
        <strain evidence="2 3">DSM 1651</strain>
    </source>
</reference>
<dbReference type="Gene3D" id="1.10.10.10">
    <property type="entry name" value="Winged helix-like DNA-binding domain superfamily/Winged helix DNA-binding domain"/>
    <property type="match status" value="1"/>
</dbReference>
<gene>
    <name evidence="2" type="ORF">DFR85_11375</name>
</gene>
<dbReference type="Proteomes" id="UP000248044">
    <property type="component" value="Chromosome"/>
</dbReference>
<dbReference type="InterPro" id="IPR002831">
    <property type="entry name" value="Tscrpt_reg_TrmB_N"/>
</dbReference>
<dbReference type="KEGG" id="abri:DFR85_11375"/>
<organism evidence="2 3">
    <name type="scientific">Acidianus brierleyi</name>
    <dbReference type="NCBI Taxonomy" id="41673"/>
    <lineage>
        <taxon>Archaea</taxon>
        <taxon>Thermoproteota</taxon>
        <taxon>Thermoprotei</taxon>
        <taxon>Sulfolobales</taxon>
        <taxon>Sulfolobaceae</taxon>
        <taxon>Acidianus</taxon>
    </lineage>
</organism>
<dbReference type="SUPFAM" id="SSF46785">
    <property type="entry name" value="Winged helix' DNA-binding domain"/>
    <property type="match status" value="1"/>
</dbReference>
<evidence type="ECO:0000313" key="3">
    <source>
        <dbReference type="Proteomes" id="UP000248044"/>
    </source>
</evidence>
<protein>
    <submittedName>
        <fullName evidence="2">TrmB family transcriptional regulator</fullName>
    </submittedName>
</protein>
<dbReference type="Pfam" id="PF01978">
    <property type="entry name" value="TrmB"/>
    <property type="match status" value="1"/>
</dbReference>
<dbReference type="AlphaFoldDB" id="A0A2U9IJ11"/>
<accession>A0A2U9IJ11</accession>
<evidence type="ECO:0000313" key="2">
    <source>
        <dbReference type="EMBL" id="AWR96001.1"/>
    </source>
</evidence>
<keyword evidence="3" id="KW-1185">Reference proteome</keyword>
<dbReference type="InterPro" id="IPR036390">
    <property type="entry name" value="WH_DNA-bd_sf"/>
</dbReference>
<evidence type="ECO:0000259" key="1">
    <source>
        <dbReference type="Pfam" id="PF01978"/>
    </source>
</evidence>
<dbReference type="InterPro" id="IPR036388">
    <property type="entry name" value="WH-like_DNA-bd_sf"/>
</dbReference>
<dbReference type="RefSeq" id="WP_110271879.1">
    <property type="nucleotide sequence ID" value="NZ_CP029289.2"/>
</dbReference>
<feature type="domain" description="Transcription regulator TrmB N-terminal" evidence="1">
    <location>
        <begin position="14"/>
        <end position="77"/>
    </location>
</feature>
<dbReference type="OrthoDB" id="39591at2157"/>
<dbReference type="GeneID" id="36832765"/>